<name>A0A843TXR2_COLES</name>
<proteinExistence type="predicted"/>
<sequence>MKKEIKVNLHVIMNQIMSETTRKDLHKSLPYAAHLTPVFEHFGVSFENEQAQSIPKSNIYCFKHLQKFMGFRLEGDQVRRGPVVVEAPVAPEDVEPPPEVAQSPPHDQEDQPPNEIGAPMPQDVPHTPPFQASSPHLPDVEIPSFTPHYQASTSASTGGPSVPPELYSFLNEKFDTITSSILQMSESFELRIQRLENSVNAQFIKQKEAADNANQRFNRLIGTYISCKGSVDTPTTGVDTGYQTLRQNHEEMCVDTVPGSVDTSDLSQRASFIELGQCVDKVPGNVDARAISQKTGFVELRQCVDTLHGQVDTLR</sequence>
<dbReference type="AlphaFoldDB" id="A0A843TXR2"/>
<accession>A0A843TXR2</accession>
<organism evidence="2 3">
    <name type="scientific">Colocasia esculenta</name>
    <name type="common">Wild taro</name>
    <name type="synonym">Arum esculentum</name>
    <dbReference type="NCBI Taxonomy" id="4460"/>
    <lineage>
        <taxon>Eukaryota</taxon>
        <taxon>Viridiplantae</taxon>
        <taxon>Streptophyta</taxon>
        <taxon>Embryophyta</taxon>
        <taxon>Tracheophyta</taxon>
        <taxon>Spermatophyta</taxon>
        <taxon>Magnoliopsida</taxon>
        <taxon>Liliopsida</taxon>
        <taxon>Araceae</taxon>
        <taxon>Aroideae</taxon>
        <taxon>Colocasieae</taxon>
        <taxon>Colocasia</taxon>
    </lineage>
</organism>
<dbReference type="EMBL" id="NMUH01000227">
    <property type="protein sequence ID" value="MQL74926.1"/>
    <property type="molecule type" value="Genomic_DNA"/>
</dbReference>
<keyword evidence="3" id="KW-1185">Reference proteome</keyword>
<comment type="caution">
    <text evidence="2">The sequence shown here is derived from an EMBL/GenBank/DDBJ whole genome shotgun (WGS) entry which is preliminary data.</text>
</comment>
<reference evidence="2" key="1">
    <citation type="submission" date="2017-07" db="EMBL/GenBank/DDBJ databases">
        <title>Taro Niue Genome Assembly and Annotation.</title>
        <authorList>
            <person name="Atibalentja N."/>
            <person name="Keating K."/>
            <person name="Fields C.J."/>
        </authorList>
    </citation>
    <scope>NUCLEOTIDE SEQUENCE</scope>
    <source>
        <strain evidence="2">Niue_2</strain>
        <tissue evidence="2">Leaf</tissue>
    </source>
</reference>
<evidence type="ECO:0000313" key="2">
    <source>
        <dbReference type="EMBL" id="MQL74926.1"/>
    </source>
</evidence>
<protein>
    <submittedName>
        <fullName evidence="2">Uncharacterized protein</fullName>
    </submittedName>
</protein>
<evidence type="ECO:0000256" key="1">
    <source>
        <dbReference type="SAM" id="MobiDB-lite"/>
    </source>
</evidence>
<dbReference type="Proteomes" id="UP000652761">
    <property type="component" value="Unassembled WGS sequence"/>
</dbReference>
<feature type="region of interest" description="Disordered" evidence="1">
    <location>
        <begin position="88"/>
        <end position="161"/>
    </location>
</feature>
<feature type="compositionally biased region" description="Polar residues" evidence="1">
    <location>
        <begin position="147"/>
        <end position="159"/>
    </location>
</feature>
<gene>
    <name evidence="2" type="ORF">Taro_007278</name>
</gene>
<evidence type="ECO:0000313" key="3">
    <source>
        <dbReference type="Proteomes" id="UP000652761"/>
    </source>
</evidence>